<reference evidence="1 2" key="1">
    <citation type="submission" date="2022-10" db="EMBL/GenBank/DDBJ databases">
        <title>The complete genomes of actinobacterial strains from the NBC collection.</title>
        <authorList>
            <person name="Joergensen T.S."/>
            <person name="Alvarez Arevalo M."/>
            <person name="Sterndorff E.B."/>
            <person name="Faurdal D."/>
            <person name="Vuksanovic O."/>
            <person name="Mourched A.-S."/>
            <person name="Charusanti P."/>
            <person name="Shaw S."/>
            <person name="Blin K."/>
            <person name="Weber T."/>
        </authorList>
    </citation>
    <scope>NUCLEOTIDE SEQUENCE [LARGE SCALE GENOMIC DNA]</scope>
    <source>
        <strain evidence="1 2">NBC 01809</strain>
    </source>
</reference>
<sequence length="61" mass="6507">MAAAPTELIAVAVAFEYLNRMVNIFLVESPIPDTMPAFLRGAGVAVALCGRHDRRGRGGHV</sequence>
<proteinExistence type="predicted"/>
<protein>
    <submittedName>
        <fullName evidence="1">Uncharacterized protein</fullName>
    </submittedName>
</protein>
<evidence type="ECO:0000313" key="1">
    <source>
        <dbReference type="EMBL" id="WSA35895.1"/>
    </source>
</evidence>
<gene>
    <name evidence="1" type="ORF">OIE14_24295</name>
</gene>
<dbReference type="EMBL" id="CP109071">
    <property type="protein sequence ID" value="WSA35895.1"/>
    <property type="molecule type" value="Genomic_DNA"/>
</dbReference>
<accession>A0ABZ1ENU6</accession>
<organism evidence="1 2">
    <name type="scientific">Micromonospora peucetia</name>
    <dbReference type="NCBI Taxonomy" id="47871"/>
    <lineage>
        <taxon>Bacteria</taxon>
        <taxon>Bacillati</taxon>
        <taxon>Actinomycetota</taxon>
        <taxon>Actinomycetes</taxon>
        <taxon>Micromonosporales</taxon>
        <taxon>Micromonosporaceae</taxon>
        <taxon>Micromonospora</taxon>
    </lineage>
</organism>
<keyword evidence="2" id="KW-1185">Reference proteome</keyword>
<dbReference type="RefSeq" id="WP_326564778.1">
    <property type="nucleotide sequence ID" value="NZ_CP109071.1"/>
</dbReference>
<name>A0ABZ1ENU6_9ACTN</name>
<dbReference type="Proteomes" id="UP001334804">
    <property type="component" value="Chromosome"/>
</dbReference>
<evidence type="ECO:0000313" key="2">
    <source>
        <dbReference type="Proteomes" id="UP001334804"/>
    </source>
</evidence>